<comment type="subcellular location">
    <subcellularLocation>
        <location evidence="5">Cytoplasm</location>
    </subcellularLocation>
</comment>
<dbReference type="HAMAP" id="MF_00295">
    <property type="entry name" value="MetA_acyltransf"/>
    <property type="match status" value="1"/>
</dbReference>
<dbReference type="InterPro" id="IPR033752">
    <property type="entry name" value="MetA_family"/>
</dbReference>
<comment type="caution">
    <text evidence="7">The sequence shown here is derived from an EMBL/GenBank/DDBJ whole genome shotgun (WGS) entry which is preliminary data.</text>
</comment>
<dbReference type="NCBIfam" id="TIGR01001">
    <property type="entry name" value="metA"/>
    <property type="match status" value="1"/>
</dbReference>
<dbReference type="SUPFAM" id="SSF52317">
    <property type="entry name" value="Class I glutamine amidotransferase-like"/>
    <property type="match status" value="1"/>
</dbReference>
<evidence type="ECO:0000256" key="5">
    <source>
        <dbReference type="HAMAP-Rule" id="MF_00295"/>
    </source>
</evidence>
<reference evidence="8" key="1">
    <citation type="journal article" date="2019" name="Int. J. Syst. Evol. Microbiol.">
        <title>The Global Catalogue of Microorganisms (GCM) 10K type strain sequencing project: providing services to taxonomists for standard genome sequencing and annotation.</title>
        <authorList>
            <consortium name="The Broad Institute Genomics Platform"/>
            <consortium name="The Broad Institute Genome Sequencing Center for Infectious Disease"/>
            <person name="Wu L."/>
            <person name="Ma J."/>
        </authorList>
    </citation>
    <scope>NUCLEOTIDE SEQUENCE [LARGE SCALE GENOMIC DNA]</scope>
    <source>
        <strain evidence="8">KCTC 42964</strain>
    </source>
</reference>
<feature type="active site" evidence="5">
    <location>
        <position position="237"/>
    </location>
</feature>
<comment type="caution">
    <text evidence="5">Lacks conserved residue(s) required for the propagation of feature annotation.</text>
</comment>
<dbReference type="InterPro" id="IPR005697">
    <property type="entry name" value="HST_MetA"/>
</dbReference>
<evidence type="ECO:0000313" key="8">
    <source>
        <dbReference type="Proteomes" id="UP001595528"/>
    </source>
</evidence>
<dbReference type="Gene3D" id="3.40.50.880">
    <property type="match status" value="1"/>
</dbReference>
<feature type="region of interest" description="Disordered" evidence="6">
    <location>
        <begin position="253"/>
        <end position="273"/>
    </location>
</feature>
<feature type="active site" description="Proton acceptor" evidence="5">
    <location>
        <position position="235"/>
    </location>
</feature>
<proteinExistence type="inferred from homology"/>
<feature type="binding site" evidence="5">
    <location>
        <position position="163"/>
    </location>
    <ligand>
        <name>substrate</name>
    </ligand>
</feature>
<keyword evidence="8" id="KW-1185">Reference proteome</keyword>
<protein>
    <recommendedName>
        <fullName evidence="5">Homoserine O-acetyltransferase</fullName>
        <shortName evidence="5">HAT</shortName>
        <ecNumber evidence="5">2.3.1.31</ecNumber>
    </recommendedName>
    <alternativeName>
        <fullName evidence="5">Homoserine transacetylase</fullName>
        <shortName evidence="5">HTA</shortName>
    </alternativeName>
</protein>
<evidence type="ECO:0000313" key="7">
    <source>
        <dbReference type="EMBL" id="MFC3228516.1"/>
    </source>
</evidence>
<organism evidence="7 8">
    <name type="scientific">Marinibaculum pumilum</name>
    <dbReference type="NCBI Taxonomy" id="1766165"/>
    <lineage>
        <taxon>Bacteria</taxon>
        <taxon>Pseudomonadati</taxon>
        <taxon>Pseudomonadota</taxon>
        <taxon>Alphaproteobacteria</taxon>
        <taxon>Rhodospirillales</taxon>
        <taxon>Rhodospirillaceae</taxon>
        <taxon>Marinibaculum</taxon>
    </lineage>
</organism>
<evidence type="ECO:0000256" key="2">
    <source>
        <dbReference type="ARBA" id="ARBA00022605"/>
    </source>
</evidence>
<dbReference type="PANTHER" id="PTHR20919">
    <property type="entry name" value="HOMOSERINE O-SUCCINYLTRANSFERASE"/>
    <property type="match status" value="1"/>
</dbReference>
<dbReference type="PIRSF" id="PIRSF000450">
    <property type="entry name" value="H_ser_succinyltr"/>
    <property type="match status" value="1"/>
</dbReference>
<dbReference type="PANTHER" id="PTHR20919:SF0">
    <property type="entry name" value="HOMOSERINE O-SUCCINYLTRANSFERASE"/>
    <property type="match status" value="1"/>
</dbReference>
<feature type="active site" description="Acyl-thioester intermediate" evidence="5">
    <location>
        <position position="142"/>
    </location>
</feature>
<keyword evidence="4 5" id="KW-0012">Acyltransferase</keyword>
<comment type="pathway">
    <text evidence="5">Amino-acid biosynthesis; L-methionine biosynthesis via de novo pathway; O-acetyl-L-homoserine from L-homoserine: step 1/1.</text>
</comment>
<keyword evidence="5" id="KW-0486">Methionine biosynthesis</keyword>
<evidence type="ECO:0000256" key="6">
    <source>
        <dbReference type="SAM" id="MobiDB-lite"/>
    </source>
</evidence>
<dbReference type="EMBL" id="JBHRTR010000028">
    <property type="protein sequence ID" value="MFC3228516.1"/>
    <property type="molecule type" value="Genomic_DNA"/>
</dbReference>
<comment type="catalytic activity">
    <reaction evidence="5">
        <text>L-homoserine + acetyl-CoA = O-acetyl-L-homoserine + CoA</text>
        <dbReference type="Rhea" id="RHEA:13701"/>
        <dbReference type="ChEBI" id="CHEBI:57287"/>
        <dbReference type="ChEBI" id="CHEBI:57288"/>
        <dbReference type="ChEBI" id="CHEBI:57476"/>
        <dbReference type="ChEBI" id="CHEBI:57716"/>
        <dbReference type="EC" id="2.3.1.31"/>
    </reaction>
</comment>
<evidence type="ECO:0000256" key="1">
    <source>
        <dbReference type="ARBA" id="ARBA00022490"/>
    </source>
</evidence>
<gene>
    <name evidence="7" type="primary">metA</name>
    <name evidence="5" type="synonym">metAA</name>
    <name evidence="7" type="ORF">ACFOGJ_14825</name>
</gene>
<accession>A0ABV7L2C2</accession>
<comment type="similarity">
    <text evidence="5">Belongs to the MetA family.</text>
</comment>
<feature type="site" description="Important for acyl-CoA specificity" evidence="5">
    <location>
        <position position="111"/>
    </location>
</feature>
<dbReference type="EC" id="2.3.1.31" evidence="5"/>
<dbReference type="InterPro" id="IPR029062">
    <property type="entry name" value="Class_I_gatase-like"/>
</dbReference>
<feature type="binding site" evidence="5">
    <location>
        <position position="249"/>
    </location>
    <ligand>
        <name>substrate</name>
    </ligand>
</feature>
<sequence>MPIKIPDDLPARATLDAEGVMVMGEADAVRQDIRPMRIALLNLMPNKIRTETQFARLLGATPLQVELTLVKMTHHVPRNTPGEHIITFYRDWEEIRDERFDGFIVTGAPVETLPFEQVTYWDELRRIFDWTQDHVHACLNICWGAQAAVHHFHGVPKYLLAEKAFGVYRHRNLAPASPYLRGFSDDFSIPVSRWTEVRRADIPADSGMTVLMESDEAGLCLLHDPAHRSLHMFNHIEYDTFSLADEYARDRDTGKPVQVPRNYFPAEDPARPPENRWRSHAHLLFGNWINEIYQSTPFDIEGIGRR</sequence>
<keyword evidence="3 5" id="KW-0808">Transferase</keyword>
<comment type="function">
    <text evidence="5">Transfers an acetyl group from acetyl-CoA to L-homoserine, forming acetyl-L-homoserine.</text>
</comment>
<dbReference type="RefSeq" id="WP_379901698.1">
    <property type="nucleotide sequence ID" value="NZ_JBHRTR010000028.1"/>
</dbReference>
<keyword evidence="1 5" id="KW-0963">Cytoplasm</keyword>
<dbReference type="Proteomes" id="UP001595528">
    <property type="component" value="Unassembled WGS sequence"/>
</dbReference>
<dbReference type="CDD" id="cd03131">
    <property type="entry name" value="GATase1_HTS"/>
    <property type="match status" value="1"/>
</dbReference>
<feature type="site" description="Important for substrate specificity" evidence="5">
    <location>
        <position position="192"/>
    </location>
</feature>
<keyword evidence="2 5" id="KW-0028">Amino-acid biosynthesis</keyword>
<feature type="binding site" evidence="5">
    <location>
        <position position="192"/>
    </location>
    <ligand>
        <name>substrate</name>
    </ligand>
</feature>
<evidence type="ECO:0000256" key="4">
    <source>
        <dbReference type="ARBA" id="ARBA00023315"/>
    </source>
</evidence>
<name>A0ABV7L2C2_9PROT</name>
<dbReference type="Pfam" id="PF04204">
    <property type="entry name" value="HTS"/>
    <property type="match status" value="1"/>
</dbReference>
<dbReference type="GO" id="GO:0008899">
    <property type="term" value="F:homoserine O-succinyltransferase activity"/>
    <property type="evidence" value="ECO:0007669"/>
    <property type="project" value="UniProtKB-EC"/>
</dbReference>
<evidence type="ECO:0000256" key="3">
    <source>
        <dbReference type="ARBA" id="ARBA00022679"/>
    </source>
</evidence>